<dbReference type="GO" id="GO:0005886">
    <property type="term" value="C:plasma membrane"/>
    <property type="evidence" value="ECO:0007669"/>
    <property type="project" value="UniProtKB-SubCell"/>
</dbReference>
<evidence type="ECO:0000259" key="8">
    <source>
        <dbReference type="Pfam" id="PF00924"/>
    </source>
</evidence>
<dbReference type="Proteomes" id="UP000027725">
    <property type="component" value="Unassembled WGS sequence"/>
</dbReference>
<dbReference type="Gene3D" id="2.30.30.60">
    <property type="match status" value="1"/>
</dbReference>
<evidence type="ECO:0000256" key="6">
    <source>
        <dbReference type="ARBA" id="ARBA00023136"/>
    </source>
</evidence>
<evidence type="ECO:0000259" key="10">
    <source>
        <dbReference type="Pfam" id="PF21088"/>
    </source>
</evidence>
<dbReference type="InterPro" id="IPR049142">
    <property type="entry name" value="MS_channel_1st"/>
</dbReference>
<evidence type="ECO:0000259" key="9">
    <source>
        <dbReference type="Pfam" id="PF21082"/>
    </source>
</evidence>
<accession>A0A074TET1</accession>
<keyword evidence="6 7" id="KW-0472">Membrane</keyword>
<evidence type="ECO:0000256" key="2">
    <source>
        <dbReference type="ARBA" id="ARBA00008017"/>
    </source>
</evidence>
<keyword evidence="7" id="KW-0813">Transport</keyword>
<dbReference type="InterPro" id="IPR049278">
    <property type="entry name" value="MS_channel_C"/>
</dbReference>
<name>A0A074TET1_9RHOB</name>
<gene>
    <name evidence="11" type="ORF">DL1_09260</name>
</gene>
<evidence type="ECO:0000256" key="3">
    <source>
        <dbReference type="ARBA" id="ARBA00022475"/>
    </source>
</evidence>
<dbReference type="EMBL" id="JHEH01000026">
    <property type="protein sequence ID" value="KEP68670.1"/>
    <property type="molecule type" value="Genomic_DNA"/>
</dbReference>
<evidence type="ECO:0000313" key="12">
    <source>
        <dbReference type="Proteomes" id="UP000027725"/>
    </source>
</evidence>
<dbReference type="InterPro" id="IPR011066">
    <property type="entry name" value="MscS_channel_C_sf"/>
</dbReference>
<evidence type="ECO:0000256" key="7">
    <source>
        <dbReference type="RuleBase" id="RU369025"/>
    </source>
</evidence>
<reference evidence="11 12" key="1">
    <citation type="submission" date="2014-03" db="EMBL/GenBank/DDBJ databases">
        <title>The draft genome sequence of Thioclava dalianensis DLFJ1-1.</title>
        <authorList>
            <person name="Lai Q."/>
            <person name="Shao Z."/>
        </authorList>
    </citation>
    <scope>NUCLEOTIDE SEQUENCE [LARGE SCALE GENOMIC DNA]</scope>
    <source>
        <strain evidence="11 12">DLFJ1-1</strain>
    </source>
</reference>
<dbReference type="InterPro" id="IPR006685">
    <property type="entry name" value="MscS_channel_2nd"/>
</dbReference>
<evidence type="ECO:0000256" key="1">
    <source>
        <dbReference type="ARBA" id="ARBA00004651"/>
    </source>
</evidence>
<dbReference type="Gene3D" id="3.30.70.100">
    <property type="match status" value="1"/>
</dbReference>
<keyword evidence="7" id="KW-0407">Ion channel</keyword>
<feature type="domain" description="Mechanosensitive ion channel MscS" evidence="8">
    <location>
        <begin position="118"/>
        <end position="182"/>
    </location>
</feature>
<dbReference type="Pfam" id="PF21082">
    <property type="entry name" value="MS_channel_3rd"/>
    <property type="match status" value="1"/>
</dbReference>
<evidence type="ECO:0000256" key="4">
    <source>
        <dbReference type="ARBA" id="ARBA00022692"/>
    </source>
</evidence>
<dbReference type="SUPFAM" id="SSF82689">
    <property type="entry name" value="Mechanosensitive channel protein MscS (YggB), C-terminal domain"/>
    <property type="match status" value="1"/>
</dbReference>
<feature type="transmembrane region" description="Helical" evidence="7">
    <location>
        <begin position="25"/>
        <end position="50"/>
    </location>
</feature>
<dbReference type="PANTHER" id="PTHR30221">
    <property type="entry name" value="SMALL-CONDUCTANCE MECHANOSENSITIVE CHANNEL"/>
    <property type="match status" value="1"/>
</dbReference>
<dbReference type="AlphaFoldDB" id="A0A074TET1"/>
<comment type="caution">
    <text evidence="11">The sequence shown here is derived from an EMBL/GenBank/DDBJ whole genome shotgun (WGS) entry which is preliminary data.</text>
</comment>
<comment type="function">
    <text evidence="7">Mechanosensitive channel that participates in the regulation of osmotic pressure changes within the cell, opening in response to stretch forces in the membrane lipid bilayer, without the need for other proteins. Contributes to normal resistance to hypoosmotic shock. Forms an ion channel of 1.0 nanosiemens conductance with a slight preference for anions.</text>
</comment>
<dbReference type="SUPFAM" id="SSF82861">
    <property type="entry name" value="Mechanosensitive channel protein MscS (YggB), transmembrane region"/>
    <property type="match status" value="1"/>
</dbReference>
<dbReference type="Pfam" id="PF21088">
    <property type="entry name" value="MS_channel_1st"/>
    <property type="match status" value="1"/>
</dbReference>
<keyword evidence="3" id="KW-1003">Cell membrane</keyword>
<dbReference type="InterPro" id="IPR045275">
    <property type="entry name" value="MscS_archaea/bacteria_type"/>
</dbReference>
<comment type="subcellular location">
    <subcellularLocation>
        <location evidence="7">Cell inner membrane</location>
        <topology evidence="7">Multi-pass membrane protein</topology>
    </subcellularLocation>
    <subcellularLocation>
        <location evidence="1">Cell membrane</location>
        <topology evidence="1">Multi-pass membrane protein</topology>
    </subcellularLocation>
</comment>
<dbReference type="eggNOG" id="COG0668">
    <property type="taxonomic scope" value="Bacteria"/>
</dbReference>
<dbReference type="InterPro" id="IPR011014">
    <property type="entry name" value="MscS_channel_TM-2"/>
</dbReference>
<dbReference type="Gene3D" id="1.10.287.1260">
    <property type="match status" value="1"/>
</dbReference>
<feature type="domain" description="Mechanosensitive ion channel MscS C-terminal" evidence="9">
    <location>
        <begin position="191"/>
        <end position="271"/>
    </location>
</feature>
<feature type="transmembrane region" description="Helical" evidence="7">
    <location>
        <begin position="101"/>
        <end position="130"/>
    </location>
</feature>
<keyword evidence="5 7" id="KW-1133">Transmembrane helix</keyword>
<keyword evidence="7" id="KW-0997">Cell inner membrane</keyword>
<feature type="domain" description="Mechanosensitive ion channel transmembrane helices 2/3" evidence="10">
    <location>
        <begin position="74"/>
        <end position="115"/>
    </location>
</feature>
<comment type="similarity">
    <text evidence="2 7">Belongs to the MscS (TC 1.A.23) family.</text>
</comment>
<keyword evidence="4 7" id="KW-0812">Transmembrane</keyword>
<comment type="subunit">
    <text evidence="7">Homoheptamer.</text>
</comment>
<evidence type="ECO:0000256" key="5">
    <source>
        <dbReference type="ARBA" id="ARBA00022989"/>
    </source>
</evidence>
<protein>
    <recommendedName>
        <fullName evidence="7">Small-conductance mechanosensitive channel</fullName>
    </recommendedName>
</protein>
<feature type="transmembrane region" description="Helical" evidence="7">
    <location>
        <begin position="71"/>
        <end position="89"/>
    </location>
</feature>
<dbReference type="InterPro" id="IPR023408">
    <property type="entry name" value="MscS_beta-dom_sf"/>
</dbReference>
<dbReference type="OrthoDB" id="9814206at2"/>
<evidence type="ECO:0000313" key="11">
    <source>
        <dbReference type="EMBL" id="KEP68670.1"/>
    </source>
</evidence>
<dbReference type="PANTHER" id="PTHR30221:SF1">
    <property type="entry name" value="SMALL-CONDUCTANCE MECHANOSENSITIVE CHANNEL"/>
    <property type="match status" value="1"/>
</dbReference>
<keyword evidence="7" id="KW-0406">Ion transport</keyword>
<dbReference type="STRING" id="1185766.SAMN05216224_1011069"/>
<dbReference type="SUPFAM" id="SSF50182">
    <property type="entry name" value="Sm-like ribonucleoproteins"/>
    <property type="match status" value="1"/>
</dbReference>
<comment type="caution">
    <text evidence="7">Lacks conserved residue(s) required for the propagation of feature annotation.</text>
</comment>
<dbReference type="InterPro" id="IPR010920">
    <property type="entry name" value="LSM_dom_sf"/>
</dbReference>
<sequence length="298" mass="32600">MKDRLMTLDELTHVSSWLTQDRIDAAILVAVNVIAALVILLIALSVSAWAKGRVTALSNRYKRLDDTLFSFLGNIVKYLILAIGVIFILNRFGIQTTSLAALIGAAGLAIGLALQGALSNLAAGVMIIMFRPFRQGDFIDAGSESGTVTEIQLFYVMLTTYDGIQVIMPNSDIWKSAITNYSANPTRMMDLTIGVAYNADLKKTQEVLEAVSSSDPRAMTDPAPVIRVKNLGDSSVDFTFRVWASTADYWSLRSEMIRKIKVEFDANGIGIPFPTRTLEVVEVPRIETAQARQETGTA</sequence>
<proteinExistence type="inferred from homology"/>
<dbReference type="Pfam" id="PF00924">
    <property type="entry name" value="MS_channel_2nd"/>
    <property type="match status" value="1"/>
</dbReference>
<keyword evidence="12" id="KW-1185">Reference proteome</keyword>
<organism evidence="11 12">
    <name type="scientific">Thioclava dalianensis</name>
    <dbReference type="NCBI Taxonomy" id="1185766"/>
    <lineage>
        <taxon>Bacteria</taxon>
        <taxon>Pseudomonadati</taxon>
        <taxon>Pseudomonadota</taxon>
        <taxon>Alphaproteobacteria</taxon>
        <taxon>Rhodobacterales</taxon>
        <taxon>Paracoccaceae</taxon>
        <taxon>Thioclava</taxon>
    </lineage>
</organism>
<dbReference type="GO" id="GO:0008381">
    <property type="term" value="F:mechanosensitive monoatomic ion channel activity"/>
    <property type="evidence" value="ECO:0007669"/>
    <property type="project" value="InterPro"/>
</dbReference>